<name>A0A0H2KKN6_9MICO</name>
<feature type="active site" description="Nucleophile" evidence="5">
    <location>
        <position position="8"/>
    </location>
</feature>
<dbReference type="EC" id="3.1.3.48" evidence="2"/>
<dbReference type="SUPFAM" id="SSF52788">
    <property type="entry name" value="Phosphotyrosine protein phosphatases I"/>
    <property type="match status" value="1"/>
</dbReference>
<dbReference type="PANTHER" id="PTHR11717:SF7">
    <property type="entry name" value="LOW MOLECULAR WEIGHT PHOSPHOTYROSINE PROTEIN PHOSPHATASE"/>
    <property type="match status" value="1"/>
</dbReference>
<dbReference type="PRINTS" id="PR00719">
    <property type="entry name" value="LMWPTPASE"/>
</dbReference>
<keyword evidence="3" id="KW-0378">Hydrolase</keyword>
<evidence type="ECO:0000313" key="7">
    <source>
        <dbReference type="EMBL" id="KLN33738.1"/>
    </source>
</evidence>
<dbReference type="InterPro" id="IPR017867">
    <property type="entry name" value="Tyr_phospatase_low_mol_wt"/>
</dbReference>
<gene>
    <name evidence="7" type="ORF">FB00_16115</name>
</gene>
<evidence type="ECO:0000256" key="1">
    <source>
        <dbReference type="ARBA" id="ARBA00011063"/>
    </source>
</evidence>
<dbReference type="SMART" id="SM00226">
    <property type="entry name" value="LMWPc"/>
    <property type="match status" value="1"/>
</dbReference>
<organism evidence="7 8">
    <name type="scientific">Cellulosimicrobium funkei</name>
    <dbReference type="NCBI Taxonomy" id="264251"/>
    <lineage>
        <taxon>Bacteria</taxon>
        <taxon>Bacillati</taxon>
        <taxon>Actinomycetota</taxon>
        <taxon>Actinomycetes</taxon>
        <taxon>Micrococcales</taxon>
        <taxon>Promicromonosporaceae</taxon>
        <taxon>Cellulosimicrobium</taxon>
    </lineage>
</organism>
<dbReference type="InterPro" id="IPR023485">
    <property type="entry name" value="Ptyr_pPase"/>
</dbReference>
<evidence type="ECO:0000256" key="5">
    <source>
        <dbReference type="PIRSR" id="PIRSR617867-1"/>
    </source>
</evidence>
<comment type="similarity">
    <text evidence="1">Belongs to the low molecular weight phosphotyrosine protein phosphatase family.</text>
</comment>
<evidence type="ECO:0000259" key="6">
    <source>
        <dbReference type="SMART" id="SM00226"/>
    </source>
</evidence>
<dbReference type="InterPro" id="IPR050438">
    <property type="entry name" value="LMW_PTPase"/>
</dbReference>
<dbReference type="InterPro" id="IPR036196">
    <property type="entry name" value="Ptyr_pPase_sf"/>
</dbReference>
<dbReference type="Gene3D" id="3.40.50.2300">
    <property type="match status" value="1"/>
</dbReference>
<dbReference type="PATRIC" id="fig|264251.5.peg.3273"/>
<dbReference type="GO" id="GO:0004725">
    <property type="term" value="F:protein tyrosine phosphatase activity"/>
    <property type="evidence" value="ECO:0007669"/>
    <property type="project" value="UniProtKB-EC"/>
</dbReference>
<dbReference type="Proteomes" id="UP000035265">
    <property type="component" value="Unassembled WGS sequence"/>
</dbReference>
<feature type="domain" description="Phosphotyrosine protein phosphatase I" evidence="6">
    <location>
        <begin position="2"/>
        <end position="178"/>
    </location>
</feature>
<keyword evidence="4" id="KW-0904">Protein phosphatase</keyword>
<keyword evidence="8" id="KW-1185">Reference proteome</keyword>
<evidence type="ECO:0000256" key="4">
    <source>
        <dbReference type="ARBA" id="ARBA00022912"/>
    </source>
</evidence>
<dbReference type="RefSeq" id="WP_047233855.1">
    <property type="nucleotide sequence ID" value="NZ_JNBQ01000027.1"/>
</dbReference>
<evidence type="ECO:0000313" key="8">
    <source>
        <dbReference type="Proteomes" id="UP000035265"/>
    </source>
</evidence>
<evidence type="ECO:0000256" key="3">
    <source>
        <dbReference type="ARBA" id="ARBA00022801"/>
    </source>
</evidence>
<comment type="caution">
    <text evidence="7">The sequence shown here is derived from an EMBL/GenBank/DDBJ whole genome shotgun (WGS) entry which is preliminary data.</text>
</comment>
<reference evidence="7 8" key="1">
    <citation type="submission" date="2014-05" db="EMBL/GenBank/DDBJ databases">
        <title>Cellulosimicrobium funkei U11 genome.</title>
        <authorList>
            <person name="Hu C."/>
            <person name="Gong Y."/>
            <person name="Wan W."/>
            <person name="Jiang M."/>
        </authorList>
    </citation>
    <scope>NUCLEOTIDE SEQUENCE [LARGE SCALE GENOMIC DNA]</scope>
    <source>
        <strain evidence="7 8">U11</strain>
    </source>
</reference>
<feature type="active site" evidence="5">
    <location>
        <position position="14"/>
    </location>
</feature>
<accession>A0A0H2KKN6</accession>
<dbReference type="EMBL" id="JNBQ01000027">
    <property type="protein sequence ID" value="KLN33738.1"/>
    <property type="molecule type" value="Genomic_DNA"/>
</dbReference>
<protein>
    <recommendedName>
        <fullName evidence="2">protein-tyrosine-phosphatase</fullName>
        <ecNumber evidence="2">3.1.3.48</ecNumber>
    </recommendedName>
</protein>
<dbReference type="PANTHER" id="PTHR11717">
    <property type="entry name" value="LOW MOLECULAR WEIGHT PROTEIN TYROSINE PHOSPHATASE"/>
    <property type="match status" value="1"/>
</dbReference>
<dbReference type="AlphaFoldDB" id="A0A0H2KKN6"/>
<evidence type="ECO:0000256" key="2">
    <source>
        <dbReference type="ARBA" id="ARBA00013064"/>
    </source>
</evidence>
<dbReference type="STRING" id="264251.FB00_16115"/>
<dbReference type="Pfam" id="PF01451">
    <property type="entry name" value="LMWPc"/>
    <property type="match status" value="1"/>
</dbReference>
<proteinExistence type="inferred from homology"/>
<sequence>MLSVLVVCTGNICRSPAAQLVLGSALDDSVAVTSAGTGAVVGAPVAPRMAGLLSGRGLDPSGFVARPLTEGLVRSADVVLAMTRGHRAAVLELAPAALRRSFLLTELAVIAERLGPGTARSEDAARLAEVVAAAPRARASLDLDRDAPDVEDPYGRTDDVYRRVLDRIEAEAARLVAALRR</sequence>